<evidence type="ECO:0008006" key="3">
    <source>
        <dbReference type="Google" id="ProtNLM"/>
    </source>
</evidence>
<evidence type="ECO:0000313" key="1">
    <source>
        <dbReference type="EMBL" id="PSS37821.1"/>
    </source>
</evidence>
<dbReference type="InterPro" id="IPR037045">
    <property type="entry name" value="S8pro/Inhibitor_I9_sf"/>
</dbReference>
<proteinExistence type="predicted"/>
<dbReference type="OrthoDB" id="5518345at2759"/>
<dbReference type="EMBL" id="MLYV02000029">
    <property type="protein sequence ID" value="PSS37821.1"/>
    <property type="molecule type" value="Genomic_DNA"/>
</dbReference>
<reference evidence="1 2" key="1">
    <citation type="submission" date="2018-02" db="EMBL/GenBank/DDBJ databases">
        <title>Genome sequence of the basidiomycete white-rot fungus Phlebia centrifuga.</title>
        <authorList>
            <person name="Granchi Z."/>
            <person name="Peng M."/>
            <person name="de Vries R.P."/>
            <person name="Hilden K."/>
            <person name="Makela M.R."/>
            <person name="Grigoriev I."/>
            <person name="Riley R."/>
        </authorList>
    </citation>
    <scope>NUCLEOTIDE SEQUENCE [LARGE SCALE GENOMIC DNA]</scope>
    <source>
        <strain evidence="1 2">FBCC195</strain>
    </source>
</reference>
<dbReference type="SUPFAM" id="SSF54897">
    <property type="entry name" value="Protease propeptides/inhibitors"/>
    <property type="match status" value="1"/>
</dbReference>
<dbReference type="AlphaFoldDB" id="A0A2R6S697"/>
<accession>A0A2R6S697</accession>
<protein>
    <recommendedName>
        <fullName evidence="3">Inhibitor I9 domain-containing protein</fullName>
    </recommendedName>
</protein>
<name>A0A2R6S697_9APHY</name>
<gene>
    <name evidence="1" type="ORF">PHLCEN_2v289</name>
</gene>
<dbReference type="Gene3D" id="3.30.70.80">
    <property type="entry name" value="Peptidase S8 propeptide/proteinase inhibitor I9"/>
    <property type="match status" value="1"/>
</dbReference>
<comment type="caution">
    <text evidence="1">The sequence shown here is derived from an EMBL/GenBank/DDBJ whole genome shotgun (WGS) entry which is preliminary data.</text>
</comment>
<keyword evidence="2" id="KW-1185">Reference proteome</keyword>
<dbReference type="Proteomes" id="UP000186601">
    <property type="component" value="Unassembled WGS sequence"/>
</dbReference>
<evidence type="ECO:0000313" key="2">
    <source>
        <dbReference type="Proteomes" id="UP000186601"/>
    </source>
</evidence>
<sequence length="55" mass="6011">MSSKYIVVFKKSASQEEVQKYADEVNANGGSVTNVYDSVLKTDSFLNSRACKAMA</sequence>
<organism evidence="1 2">
    <name type="scientific">Hermanssonia centrifuga</name>
    <dbReference type="NCBI Taxonomy" id="98765"/>
    <lineage>
        <taxon>Eukaryota</taxon>
        <taxon>Fungi</taxon>
        <taxon>Dikarya</taxon>
        <taxon>Basidiomycota</taxon>
        <taxon>Agaricomycotina</taxon>
        <taxon>Agaricomycetes</taxon>
        <taxon>Polyporales</taxon>
        <taxon>Meruliaceae</taxon>
        <taxon>Hermanssonia</taxon>
    </lineage>
</organism>